<evidence type="ECO:0000256" key="1">
    <source>
        <dbReference type="SAM" id="SignalP"/>
    </source>
</evidence>
<dbReference type="InterPro" id="IPR025500">
    <property type="entry name" value="DUF4390"/>
</dbReference>
<evidence type="ECO:0000313" key="3">
    <source>
        <dbReference type="Proteomes" id="UP000091969"/>
    </source>
</evidence>
<name>A0A1A6DXK1_9BURK</name>
<dbReference type="RefSeq" id="WP_068607185.1">
    <property type="nucleotide sequence ID" value="NZ_LZDH01000015.1"/>
</dbReference>
<sequence>MRRRAALRAIAGGAVALAATALPPRRGWAAPEGDAAHWRLERTPDALYLSARVPLELPAQLTDALHRGVPLHFVWRAELRQPRWYWTDRQLASVVRTVRLVYQPLTQRWRLSVHEGGAHDDAAAAGALHRSLDTLGEALALARSVQRWRVASAAGLRGDERLEAEFRLDTGQLPRPLQILPGWASEPPLGWHAVFKVPAAPGGEVLEPTEARE</sequence>
<evidence type="ECO:0008006" key="4">
    <source>
        <dbReference type="Google" id="ProtNLM"/>
    </source>
</evidence>
<dbReference type="STRING" id="1101373.A9O67_12575"/>
<keyword evidence="1" id="KW-0732">Signal</keyword>
<proteinExistence type="predicted"/>
<keyword evidence="3" id="KW-1185">Reference proteome</keyword>
<dbReference type="EMBL" id="LZDH01000015">
    <property type="protein sequence ID" value="OBS31573.1"/>
    <property type="molecule type" value="Genomic_DNA"/>
</dbReference>
<accession>A0A1A6DXK1</accession>
<gene>
    <name evidence="2" type="ORF">A9O67_12575</name>
</gene>
<dbReference type="AlphaFoldDB" id="A0A1A6DXK1"/>
<reference evidence="2 3" key="1">
    <citation type="submission" date="2016-06" db="EMBL/GenBank/DDBJ databases">
        <title>Genome sequence of Tepidimonas fonticaldi PL17.</title>
        <authorList>
            <person name="Pinnaka A.K."/>
        </authorList>
    </citation>
    <scope>NUCLEOTIDE SEQUENCE [LARGE SCALE GENOMIC DNA]</scope>
    <source>
        <strain evidence="2 3">PL17</strain>
    </source>
</reference>
<dbReference type="Proteomes" id="UP000091969">
    <property type="component" value="Unassembled WGS sequence"/>
</dbReference>
<comment type="caution">
    <text evidence="2">The sequence shown here is derived from an EMBL/GenBank/DDBJ whole genome shotgun (WGS) entry which is preliminary data.</text>
</comment>
<dbReference type="Pfam" id="PF14334">
    <property type="entry name" value="DUF4390"/>
    <property type="match status" value="1"/>
</dbReference>
<feature type="signal peptide" evidence="1">
    <location>
        <begin position="1"/>
        <end position="21"/>
    </location>
</feature>
<protein>
    <recommendedName>
        <fullName evidence="4">DUF4390 domain-containing protein</fullName>
    </recommendedName>
</protein>
<organism evidence="2 3">
    <name type="scientific">Tepidimonas fonticaldi</name>
    <dbReference type="NCBI Taxonomy" id="1101373"/>
    <lineage>
        <taxon>Bacteria</taxon>
        <taxon>Pseudomonadati</taxon>
        <taxon>Pseudomonadota</taxon>
        <taxon>Betaproteobacteria</taxon>
        <taxon>Burkholderiales</taxon>
        <taxon>Tepidimonas</taxon>
    </lineage>
</organism>
<feature type="chain" id="PRO_5008343829" description="DUF4390 domain-containing protein" evidence="1">
    <location>
        <begin position="22"/>
        <end position="213"/>
    </location>
</feature>
<evidence type="ECO:0000313" key="2">
    <source>
        <dbReference type="EMBL" id="OBS31573.1"/>
    </source>
</evidence>